<keyword evidence="5" id="KW-1003">Cell membrane</keyword>
<dbReference type="GO" id="GO:0005886">
    <property type="term" value="C:plasma membrane"/>
    <property type="evidence" value="ECO:0007669"/>
    <property type="project" value="UniProtKB-SubCell"/>
</dbReference>
<keyword evidence="8 13" id="KW-1133">Transmembrane helix</keyword>
<keyword evidence="7" id="KW-0375">Hydrogen ion transport</keyword>
<evidence type="ECO:0000256" key="6">
    <source>
        <dbReference type="ARBA" id="ARBA00022692"/>
    </source>
</evidence>
<evidence type="ECO:0000259" key="14">
    <source>
        <dbReference type="Pfam" id="PF04039"/>
    </source>
</evidence>
<gene>
    <name evidence="15" type="ORF">AXI58_18930</name>
</gene>
<dbReference type="PANTHER" id="PTHR33932">
    <property type="entry name" value="NA(+)/H(+) ANTIPORTER SUBUNIT B"/>
    <property type="match status" value="1"/>
</dbReference>
<evidence type="ECO:0000313" key="16">
    <source>
        <dbReference type="Proteomes" id="UP000075430"/>
    </source>
</evidence>
<dbReference type="GO" id="GO:0015297">
    <property type="term" value="F:antiporter activity"/>
    <property type="evidence" value="ECO:0007669"/>
    <property type="project" value="UniProtKB-KW"/>
</dbReference>
<dbReference type="Pfam" id="PF04039">
    <property type="entry name" value="MnhB"/>
    <property type="match status" value="1"/>
</dbReference>
<dbReference type="InterPro" id="IPR050622">
    <property type="entry name" value="CPA3_antiporter_subunitB"/>
</dbReference>
<keyword evidence="10" id="KW-0406">Ion transport</keyword>
<dbReference type="GO" id="GO:0008324">
    <property type="term" value="F:monoatomic cation transmembrane transporter activity"/>
    <property type="evidence" value="ECO:0007669"/>
    <property type="project" value="InterPro"/>
</dbReference>
<dbReference type="RefSeq" id="WP_061522324.1">
    <property type="nucleotide sequence ID" value="NZ_JAJJBV010000028.1"/>
</dbReference>
<comment type="similarity">
    <text evidence="2">Belongs to the CPA3 antiporters (TC 2.A.63) subunit B family.</text>
</comment>
<dbReference type="GO" id="GO:0006814">
    <property type="term" value="P:sodium ion transport"/>
    <property type="evidence" value="ECO:0007669"/>
    <property type="project" value="UniProtKB-KW"/>
</dbReference>
<keyword evidence="9" id="KW-0915">Sodium</keyword>
<dbReference type="InterPro" id="IPR005281">
    <property type="entry name" value="CPA3_sub_B"/>
</dbReference>
<evidence type="ECO:0000256" key="8">
    <source>
        <dbReference type="ARBA" id="ARBA00022989"/>
    </source>
</evidence>
<reference evidence="16" key="1">
    <citation type="submission" date="2016-02" db="EMBL/GenBank/DDBJ databases">
        <authorList>
            <person name="Dunlap C."/>
        </authorList>
    </citation>
    <scope>NUCLEOTIDE SEQUENCE [LARGE SCALE GENOMIC DNA]</scope>
    <source>
        <strain evidence="16">NRRL B-41092</strain>
    </source>
</reference>
<keyword evidence="3" id="KW-0813">Transport</keyword>
<comment type="caution">
    <text evidence="15">The sequence shown here is derived from an EMBL/GenBank/DDBJ whole genome shotgun (WGS) entry which is preliminary data.</text>
</comment>
<feature type="transmembrane region" description="Helical" evidence="13">
    <location>
        <begin position="37"/>
        <end position="58"/>
    </location>
</feature>
<dbReference type="STRING" id="1793963.AXI58_18930"/>
<evidence type="ECO:0000256" key="2">
    <source>
        <dbReference type="ARBA" id="ARBA00009425"/>
    </source>
</evidence>
<name>A0A150F550_9BACI</name>
<feature type="transmembrane region" description="Helical" evidence="13">
    <location>
        <begin position="114"/>
        <end position="136"/>
    </location>
</feature>
<evidence type="ECO:0000256" key="4">
    <source>
        <dbReference type="ARBA" id="ARBA00022449"/>
    </source>
</evidence>
<keyword evidence="12" id="KW-0739">Sodium transport</keyword>
<dbReference type="AlphaFoldDB" id="A0A150F550"/>
<dbReference type="Proteomes" id="UP000075430">
    <property type="component" value="Unassembled WGS sequence"/>
</dbReference>
<keyword evidence="6 13" id="KW-0812">Transmembrane</keyword>
<dbReference type="GO" id="GO:1902600">
    <property type="term" value="P:proton transmembrane transport"/>
    <property type="evidence" value="ECO:0007669"/>
    <property type="project" value="UniProtKB-KW"/>
</dbReference>
<sequence length="143" mass="15235">MREHKTNDIIMQTVTKLVSFIILLFSFYLFLSGHNAPGGGFVGGLITSSAIVLLLLAFDLKTVQSILPVNFIYVAGAGLLIAIATGAGSFLFGAPFLSHTFGHFQLPLLGKTELATATLFDLGVYLVVVGVTMTIIQTIGEEE</sequence>
<dbReference type="NCBIfam" id="NF009223">
    <property type="entry name" value="PRK12573.1"/>
    <property type="match status" value="1"/>
</dbReference>
<evidence type="ECO:0000256" key="13">
    <source>
        <dbReference type="SAM" id="Phobius"/>
    </source>
</evidence>
<comment type="subcellular location">
    <subcellularLocation>
        <location evidence="1">Cell membrane</location>
        <topology evidence="1">Multi-pass membrane protein</topology>
    </subcellularLocation>
</comment>
<evidence type="ECO:0000313" key="15">
    <source>
        <dbReference type="EMBL" id="KXZ17477.1"/>
    </source>
</evidence>
<dbReference type="EMBL" id="LSBA01000020">
    <property type="protein sequence ID" value="KXZ17477.1"/>
    <property type="molecule type" value="Genomic_DNA"/>
</dbReference>
<feature type="transmembrane region" description="Helical" evidence="13">
    <location>
        <begin position="9"/>
        <end position="31"/>
    </location>
</feature>
<dbReference type="NCBIfam" id="TIGR00943">
    <property type="entry name" value="2a6301s02"/>
    <property type="match status" value="1"/>
</dbReference>
<feature type="transmembrane region" description="Helical" evidence="13">
    <location>
        <begin position="70"/>
        <end position="94"/>
    </location>
</feature>
<evidence type="ECO:0000256" key="10">
    <source>
        <dbReference type="ARBA" id="ARBA00023065"/>
    </source>
</evidence>
<protein>
    <submittedName>
        <fullName evidence="15">Cation:proton antiporter</fullName>
    </submittedName>
</protein>
<evidence type="ECO:0000256" key="3">
    <source>
        <dbReference type="ARBA" id="ARBA00022448"/>
    </source>
</evidence>
<evidence type="ECO:0000256" key="11">
    <source>
        <dbReference type="ARBA" id="ARBA00023136"/>
    </source>
</evidence>
<keyword evidence="16" id="KW-1185">Reference proteome</keyword>
<keyword evidence="4" id="KW-0050">Antiport</keyword>
<feature type="domain" description="Na+/H+ antiporter MnhB subunit-related protein" evidence="14">
    <location>
        <begin position="10"/>
        <end position="134"/>
    </location>
</feature>
<keyword evidence="11 13" id="KW-0472">Membrane</keyword>
<organism evidence="15 16">
    <name type="scientific">Bacillus nakamurai</name>
    <dbReference type="NCBI Taxonomy" id="1793963"/>
    <lineage>
        <taxon>Bacteria</taxon>
        <taxon>Bacillati</taxon>
        <taxon>Bacillota</taxon>
        <taxon>Bacilli</taxon>
        <taxon>Bacillales</taxon>
        <taxon>Bacillaceae</taxon>
        <taxon>Bacillus</taxon>
    </lineage>
</organism>
<evidence type="ECO:0000256" key="12">
    <source>
        <dbReference type="ARBA" id="ARBA00023201"/>
    </source>
</evidence>
<evidence type="ECO:0000256" key="1">
    <source>
        <dbReference type="ARBA" id="ARBA00004651"/>
    </source>
</evidence>
<dbReference type="InterPro" id="IPR007182">
    <property type="entry name" value="MnhB"/>
</dbReference>
<dbReference type="OrthoDB" id="9798859at2"/>
<dbReference type="PANTHER" id="PTHR33932:SF4">
    <property type="entry name" value="NA(+)_H(+) ANTIPORTER SUBUNIT B"/>
    <property type="match status" value="1"/>
</dbReference>
<proteinExistence type="inferred from homology"/>
<accession>A0A150F550</accession>
<evidence type="ECO:0000256" key="9">
    <source>
        <dbReference type="ARBA" id="ARBA00023053"/>
    </source>
</evidence>
<evidence type="ECO:0000256" key="5">
    <source>
        <dbReference type="ARBA" id="ARBA00022475"/>
    </source>
</evidence>
<evidence type="ECO:0000256" key="7">
    <source>
        <dbReference type="ARBA" id="ARBA00022781"/>
    </source>
</evidence>